<accession>A0A919UTN9</accession>
<keyword evidence="1" id="KW-0812">Transmembrane</keyword>
<keyword evidence="1" id="KW-1133">Transmembrane helix</keyword>
<keyword evidence="4" id="KW-1185">Reference proteome</keyword>
<dbReference type="EMBL" id="BOOA01000058">
    <property type="protein sequence ID" value="GIH27590.1"/>
    <property type="molecule type" value="Genomic_DNA"/>
</dbReference>
<dbReference type="Gene3D" id="3.40.50.10140">
    <property type="entry name" value="Toll/interleukin-1 receptor homology (TIR) domain"/>
    <property type="match status" value="1"/>
</dbReference>
<dbReference type="SUPFAM" id="SSF52200">
    <property type="entry name" value="Toll/Interleukin receptor TIR domain"/>
    <property type="match status" value="1"/>
</dbReference>
<sequence length="187" mass="20527">MDVAELAIALAGTLAGIVAAYFAWLQIRRKPSEKPPATVSAAPTPHNDGDDYDVFISYSHADTDEVEKLAGELGGHGVRVAMDRLFLGPTDVIVHKVDAALRDSIHGLVVYSPASLASEWVANEYAVLMRRAIENRRRFAPVLIGDIRLDDVPEFARARYFTDLRSVSPAIYGSRVRELAQALRKPT</sequence>
<dbReference type="InterPro" id="IPR000157">
    <property type="entry name" value="TIR_dom"/>
</dbReference>
<organism evidence="3 4">
    <name type="scientific">Acrocarpospora phusangensis</name>
    <dbReference type="NCBI Taxonomy" id="1070424"/>
    <lineage>
        <taxon>Bacteria</taxon>
        <taxon>Bacillati</taxon>
        <taxon>Actinomycetota</taxon>
        <taxon>Actinomycetes</taxon>
        <taxon>Streptosporangiales</taxon>
        <taxon>Streptosporangiaceae</taxon>
        <taxon>Acrocarpospora</taxon>
    </lineage>
</organism>
<dbReference type="Pfam" id="PF13676">
    <property type="entry name" value="TIR_2"/>
    <property type="match status" value="1"/>
</dbReference>
<dbReference type="AlphaFoldDB" id="A0A919UTN9"/>
<dbReference type="PROSITE" id="PS50104">
    <property type="entry name" value="TIR"/>
    <property type="match status" value="1"/>
</dbReference>
<feature type="domain" description="TIR" evidence="2">
    <location>
        <begin position="50"/>
        <end position="187"/>
    </location>
</feature>
<dbReference type="Proteomes" id="UP000640052">
    <property type="component" value="Unassembled WGS sequence"/>
</dbReference>
<dbReference type="RefSeq" id="WP_204044238.1">
    <property type="nucleotide sequence ID" value="NZ_BOOA01000058.1"/>
</dbReference>
<evidence type="ECO:0000313" key="4">
    <source>
        <dbReference type="Proteomes" id="UP000640052"/>
    </source>
</evidence>
<dbReference type="InterPro" id="IPR035897">
    <property type="entry name" value="Toll_tir_struct_dom_sf"/>
</dbReference>
<reference evidence="3" key="1">
    <citation type="submission" date="2021-01" db="EMBL/GenBank/DDBJ databases">
        <title>Whole genome shotgun sequence of Acrocarpospora phusangensis NBRC 108782.</title>
        <authorList>
            <person name="Komaki H."/>
            <person name="Tamura T."/>
        </authorList>
    </citation>
    <scope>NUCLEOTIDE SEQUENCE</scope>
    <source>
        <strain evidence="3">NBRC 108782</strain>
    </source>
</reference>
<name>A0A919UTN9_9ACTN</name>
<dbReference type="SMART" id="SM00255">
    <property type="entry name" value="TIR"/>
    <property type="match status" value="1"/>
</dbReference>
<comment type="caution">
    <text evidence="3">The sequence shown here is derived from an EMBL/GenBank/DDBJ whole genome shotgun (WGS) entry which is preliminary data.</text>
</comment>
<feature type="transmembrane region" description="Helical" evidence="1">
    <location>
        <begin position="6"/>
        <end position="25"/>
    </location>
</feature>
<evidence type="ECO:0000259" key="2">
    <source>
        <dbReference type="PROSITE" id="PS50104"/>
    </source>
</evidence>
<protein>
    <recommendedName>
        <fullName evidence="2">TIR domain-containing protein</fullName>
    </recommendedName>
</protein>
<evidence type="ECO:0000256" key="1">
    <source>
        <dbReference type="SAM" id="Phobius"/>
    </source>
</evidence>
<gene>
    <name evidence="3" type="ORF">Aph01nite_59000</name>
</gene>
<evidence type="ECO:0000313" key="3">
    <source>
        <dbReference type="EMBL" id="GIH27590.1"/>
    </source>
</evidence>
<dbReference type="GO" id="GO:0007165">
    <property type="term" value="P:signal transduction"/>
    <property type="evidence" value="ECO:0007669"/>
    <property type="project" value="InterPro"/>
</dbReference>
<proteinExistence type="predicted"/>
<keyword evidence="1" id="KW-0472">Membrane</keyword>